<dbReference type="GeneID" id="83211630"/>
<dbReference type="PANTHER" id="PTHR23157">
    <property type="entry name" value="GRIP AND COILED-COIL DOMAIN-CONTAINING PROTEIN 1"/>
    <property type="match status" value="1"/>
</dbReference>
<evidence type="ECO:0000313" key="9">
    <source>
        <dbReference type="Proteomes" id="UP001234581"/>
    </source>
</evidence>
<evidence type="ECO:0000256" key="2">
    <source>
        <dbReference type="ARBA" id="ARBA00004496"/>
    </source>
</evidence>
<protein>
    <recommendedName>
        <fullName evidence="7">GRIP domain-containing protein</fullName>
    </recommendedName>
</protein>
<feature type="domain" description="GRIP" evidence="7">
    <location>
        <begin position="402"/>
        <end position="450"/>
    </location>
</feature>
<feature type="coiled-coil region" evidence="6">
    <location>
        <begin position="113"/>
        <end position="378"/>
    </location>
</feature>
<evidence type="ECO:0000256" key="5">
    <source>
        <dbReference type="ARBA" id="ARBA00023136"/>
    </source>
</evidence>
<dbReference type="InterPro" id="IPR000237">
    <property type="entry name" value="GRIP_dom"/>
</dbReference>
<dbReference type="EMBL" id="JARTCD010000015">
    <property type="protein sequence ID" value="KAJ8659990.1"/>
    <property type="molecule type" value="Genomic_DNA"/>
</dbReference>
<keyword evidence="4 6" id="KW-0175">Coiled coil</keyword>
<dbReference type="AlphaFoldDB" id="A0AAD7XZC6"/>
<reference evidence="8 9" key="1">
    <citation type="submission" date="2023-03" db="EMBL/GenBank/DDBJ databases">
        <title>Genome sequence of Lichtheimia ornata CBS 291.66.</title>
        <authorList>
            <person name="Mohabir J.T."/>
            <person name="Shea T.P."/>
            <person name="Kurbessoian T."/>
            <person name="Berby B."/>
            <person name="Fontaine J."/>
            <person name="Livny J."/>
            <person name="Gnirke A."/>
            <person name="Stajich J.E."/>
            <person name="Cuomo C.A."/>
        </authorList>
    </citation>
    <scope>NUCLEOTIDE SEQUENCE [LARGE SCALE GENOMIC DNA]</scope>
    <source>
        <strain evidence="8">CBS 291.66</strain>
    </source>
</reference>
<dbReference type="InterPro" id="IPR051952">
    <property type="entry name" value="Golgi-autophagy_related"/>
</dbReference>
<evidence type="ECO:0000256" key="1">
    <source>
        <dbReference type="ARBA" id="ARBA00004184"/>
    </source>
</evidence>
<dbReference type="GO" id="GO:0005794">
    <property type="term" value="C:Golgi apparatus"/>
    <property type="evidence" value="ECO:0007669"/>
    <property type="project" value="TreeGrafter"/>
</dbReference>
<evidence type="ECO:0000313" key="8">
    <source>
        <dbReference type="EMBL" id="KAJ8659990.1"/>
    </source>
</evidence>
<accession>A0AAD7XZC6</accession>
<sequence>MNKKNLQDKVQRLSNELEELRLEREESKKNVMHFIEEADVARQELEKAQATIAHLTQQLNGGLATPPPTDKLARLLAKVHSLDDTDPLMDKLLNVLEGGGNSDNEIRHYQQQLQTAQRDHDQQRQYLHQAQERISQLEREKQQINDMVATGNRDKAQLEERVTRLEEDQKHMADALDTANTEKMMAQTALERVQEERQRMDDALSATNTAKTTAQEAVARLEAEIKHMREALAAANADKDRMQHDINTIQDQLSTLKDDYATERDRAETLEQRWQSSEGELEQAEARVSRLEQEITTLRQQQWEAKVPAATQKAEWESRINELQSKYDQAQQQCNQSKADLAAMATDLTAWKEKHQQLSESMTRYKQLQDQQQALEQARIRENHLKTINKTLRDEIRKASSRDDSTVNIEYLRNVIIKFLEKKQTRAQLVPVLSTLLQCSQEDQSRLSNLVRHPSRNSL</sequence>
<gene>
    <name evidence="8" type="ORF">O0I10_004217</name>
</gene>
<dbReference type="SMART" id="SM00755">
    <property type="entry name" value="Grip"/>
    <property type="match status" value="1"/>
</dbReference>
<keyword evidence="9" id="KW-1185">Reference proteome</keyword>
<dbReference type="RefSeq" id="XP_058344903.1">
    <property type="nucleotide sequence ID" value="XM_058484278.1"/>
</dbReference>
<dbReference type="PROSITE" id="PS50913">
    <property type="entry name" value="GRIP"/>
    <property type="match status" value="1"/>
</dbReference>
<keyword evidence="3" id="KW-0963">Cytoplasm</keyword>
<keyword evidence="5" id="KW-0472">Membrane</keyword>
<comment type="caution">
    <text evidence="8">The sequence shown here is derived from an EMBL/GenBank/DDBJ whole genome shotgun (WGS) entry which is preliminary data.</text>
</comment>
<dbReference type="SUPFAM" id="SSF57997">
    <property type="entry name" value="Tropomyosin"/>
    <property type="match status" value="1"/>
</dbReference>
<proteinExistence type="predicted"/>
<evidence type="ECO:0000256" key="4">
    <source>
        <dbReference type="ARBA" id="ARBA00023054"/>
    </source>
</evidence>
<name>A0AAD7XZC6_9FUNG</name>
<evidence type="ECO:0000256" key="3">
    <source>
        <dbReference type="ARBA" id="ARBA00022490"/>
    </source>
</evidence>
<evidence type="ECO:0000256" key="6">
    <source>
        <dbReference type="SAM" id="Coils"/>
    </source>
</evidence>
<comment type="subcellular location">
    <subcellularLocation>
        <location evidence="2">Cytoplasm</location>
    </subcellularLocation>
    <subcellularLocation>
        <location evidence="1">Endomembrane system</location>
        <topology evidence="1">Peripheral membrane protein</topology>
    </subcellularLocation>
</comment>
<feature type="coiled-coil region" evidence="6">
    <location>
        <begin position="3"/>
        <end position="58"/>
    </location>
</feature>
<dbReference type="SUPFAM" id="SSF90257">
    <property type="entry name" value="Myosin rod fragments"/>
    <property type="match status" value="1"/>
</dbReference>
<dbReference type="Gene3D" id="1.10.287.1490">
    <property type="match status" value="1"/>
</dbReference>
<dbReference type="PANTHER" id="PTHR23157:SF25">
    <property type="entry name" value="GRIP AND COILED-COIL DOMAIN-CONTAINING PROTEIN 1"/>
    <property type="match status" value="1"/>
</dbReference>
<dbReference type="Pfam" id="PF01465">
    <property type="entry name" value="GRIP"/>
    <property type="match status" value="1"/>
</dbReference>
<evidence type="ECO:0000259" key="7">
    <source>
        <dbReference type="PROSITE" id="PS50913"/>
    </source>
</evidence>
<dbReference type="Proteomes" id="UP001234581">
    <property type="component" value="Unassembled WGS sequence"/>
</dbReference>
<organism evidence="8 9">
    <name type="scientific">Lichtheimia ornata</name>
    <dbReference type="NCBI Taxonomy" id="688661"/>
    <lineage>
        <taxon>Eukaryota</taxon>
        <taxon>Fungi</taxon>
        <taxon>Fungi incertae sedis</taxon>
        <taxon>Mucoromycota</taxon>
        <taxon>Mucoromycotina</taxon>
        <taxon>Mucoromycetes</taxon>
        <taxon>Mucorales</taxon>
        <taxon>Lichtheimiaceae</taxon>
        <taxon>Lichtheimia</taxon>
    </lineage>
</organism>